<evidence type="ECO:0000259" key="5">
    <source>
        <dbReference type="PROSITE" id="PS50172"/>
    </source>
</evidence>
<keyword evidence="7" id="KW-1185">Reference proteome</keyword>
<evidence type="ECO:0000313" key="7">
    <source>
        <dbReference type="Proteomes" id="UP000295431"/>
    </source>
</evidence>
<dbReference type="PANTHER" id="PTHR30231">
    <property type="entry name" value="DNA POLYMERASE III SUBUNIT EPSILON"/>
    <property type="match status" value="1"/>
</dbReference>
<organism evidence="6 7">
    <name type="scientific">Actinomadura bangladeshensis</name>
    <dbReference type="NCBI Taxonomy" id="453573"/>
    <lineage>
        <taxon>Bacteria</taxon>
        <taxon>Bacillati</taxon>
        <taxon>Actinomycetota</taxon>
        <taxon>Actinomycetes</taxon>
        <taxon>Streptosporangiales</taxon>
        <taxon>Thermomonosporaceae</taxon>
        <taxon>Actinomadura</taxon>
    </lineage>
</organism>
<dbReference type="GO" id="GO:0006260">
    <property type="term" value="P:DNA replication"/>
    <property type="evidence" value="ECO:0007669"/>
    <property type="project" value="InterPro"/>
</dbReference>
<dbReference type="CDD" id="cd17748">
    <property type="entry name" value="BRCT_DNA_ligase_like"/>
    <property type="match status" value="1"/>
</dbReference>
<evidence type="ECO:0000256" key="1">
    <source>
        <dbReference type="ARBA" id="ARBA00022722"/>
    </source>
</evidence>
<dbReference type="Gene3D" id="2.60.60.30">
    <property type="entry name" value="sav2460 like domains"/>
    <property type="match status" value="1"/>
</dbReference>
<accession>A0A4R4NSR1</accession>
<dbReference type="AlphaFoldDB" id="A0A4R4NSR1"/>
<dbReference type="FunFam" id="3.30.420.10:FF:000045">
    <property type="entry name" value="3'-5' exonuclease DinG"/>
    <property type="match status" value="1"/>
</dbReference>
<evidence type="ECO:0000313" key="6">
    <source>
        <dbReference type="EMBL" id="TDC12711.1"/>
    </source>
</evidence>
<dbReference type="SUPFAM" id="SSF53098">
    <property type="entry name" value="Ribonuclease H-like"/>
    <property type="match status" value="1"/>
</dbReference>
<dbReference type="Pfam" id="PF02342">
    <property type="entry name" value="TerD"/>
    <property type="match status" value="1"/>
</dbReference>
<comment type="caution">
    <text evidence="6">The sequence shown here is derived from an EMBL/GenBank/DDBJ whole genome shotgun (WGS) entry which is preliminary data.</text>
</comment>
<dbReference type="Proteomes" id="UP000295431">
    <property type="component" value="Unassembled WGS sequence"/>
</dbReference>
<protein>
    <submittedName>
        <fullName evidence="6">DNA polymerase III</fullName>
    </submittedName>
</protein>
<keyword evidence="1" id="KW-0540">Nuclease</keyword>
<dbReference type="PANTHER" id="PTHR30231:SF4">
    <property type="entry name" value="PROTEIN NEN2"/>
    <property type="match status" value="1"/>
</dbReference>
<dbReference type="SMART" id="SM00479">
    <property type="entry name" value="EXOIII"/>
    <property type="match status" value="1"/>
</dbReference>
<dbReference type="InterPro" id="IPR003325">
    <property type="entry name" value="TerD"/>
</dbReference>
<dbReference type="Pfam" id="PF00533">
    <property type="entry name" value="BRCT"/>
    <property type="match status" value="1"/>
</dbReference>
<dbReference type="SMART" id="SM00292">
    <property type="entry name" value="BRCT"/>
    <property type="match status" value="2"/>
</dbReference>
<dbReference type="Gene3D" id="3.40.50.10190">
    <property type="entry name" value="BRCT domain"/>
    <property type="match status" value="1"/>
</dbReference>
<dbReference type="Gene3D" id="3.30.420.10">
    <property type="entry name" value="Ribonuclease H-like superfamily/Ribonuclease H"/>
    <property type="match status" value="1"/>
</dbReference>
<dbReference type="Pfam" id="PF00929">
    <property type="entry name" value="RNase_T"/>
    <property type="match status" value="1"/>
</dbReference>
<dbReference type="GO" id="GO:0008408">
    <property type="term" value="F:3'-5' exonuclease activity"/>
    <property type="evidence" value="ECO:0007669"/>
    <property type="project" value="TreeGrafter"/>
</dbReference>
<sequence>MFRHEWALVDVETSGLRAVRDRVLSLAVVTVGRDGRSSGEFSTLLDPGCDPGPVHIHGLTADRLKGSPRFEDVTARIAEMLEGRVLVAHNAPFDYGFLLQEFMRANIRFPVERRLCTLALNRRLSPATPDLKLATLAAHYGVEKRRAHDALEDVRTLAGVLRGSLSEAMRLGLTLPLVPCPPKQTARPRQVARPAIPKTRCAFRCPGRLRSELVQGMKVAITGETEMPRERLVERAVAEGLNVMTSVSRHTSVLVANEPGSGTAKVRTARQEDVPIIDERTFLALLDDVLPGTPHGTKKPAQQAETPPEKSPAKTGPLEGRRVLVLGGTHQNSSAARNRVVELGGAAAVNLSAGVTDVVALSGGENDRRMERAVDLRLPVHDERWLGAPDGPESREAPTRAVEAERVSPMVLPRGAAVDLPDAQRWTVAASWVQHASCEVDVVAFALDEDAQVSCDEDFVFYGAAESPDGTVRLAADGPTEQAITIDLDSLPDAVRKVTIAAAIDGTVTFGELGPVELVTGPGTAEQAFAQATLDAGTTERTMLLAEIYRRGPRWRFRVVGQGHDFGLAELARGFGVDIADD</sequence>
<keyword evidence="2" id="KW-0378">Hydrolase</keyword>
<keyword evidence="3" id="KW-0269">Exonuclease</keyword>
<evidence type="ECO:0000256" key="3">
    <source>
        <dbReference type="ARBA" id="ARBA00022839"/>
    </source>
</evidence>
<dbReference type="GO" id="GO:0003677">
    <property type="term" value="F:DNA binding"/>
    <property type="evidence" value="ECO:0007669"/>
    <property type="project" value="InterPro"/>
</dbReference>
<dbReference type="CDD" id="cd06974">
    <property type="entry name" value="TerD_like"/>
    <property type="match status" value="1"/>
</dbReference>
<name>A0A4R4NSR1_9ACTN</name>
<proteinExistence type="predicted"/>
<dbReference type="NCBIfam" id="TIGR00573">
    <property type="entry name" value="dnaq"/>
    <property type="match status" value="1"/>
</dbReference>
<dbReference type="GO" id="GO:0003887">
    <property type="term" value="F:DNA-directed DNA polymerase activity"/>
    <property type="evidence" value="ECO:0007669"/>
    <property type="project" value="InterPro"/>
</dbReference>
<dbReference type="GO" id="GO:0005829">
    <property type="term" value="C:cytosol"/>
    <property type="evidence" value="ECO:0007669"/>
    <property type="project" value="TreeGrafter"/>
</dbReference>
<feature type="domain" description="BRCT" evidence="5">
    <location>
        <begin position="313"/>
        <end position="386"/>
    </location>
</feature>
<evidence type="ECO:0000256" key="4">
    <source>
        <dbReference type="SAM" id="MobiDB-lite"/>
    </source>
</evidence>
<dbReference type="OrthoDB" id="190275at2"/>
<dbReference type="CDD" id="cd06127">
    <property type="entry name" value="DEDDh"/>
    <property type="match status" value="1"/>
</dbReference>
<dbReference type="InterPro" id="IPR036397">
    <property type="entry name" value="RNaseH_sf"/>
</dbReference>
<reference evidence="6 7" key="1">
    <citation type="submission" date="2019-03" db="EMBL/GenBank/DDBJ databases">
        <title>Draft genome sequences of novel Actinobacteria.</title>
        <authorList>
            <person name="Sahin N."/>
            <person name="Ay H."/>
            <person name="Saygin H."/>
        </authorList>
    </citation>
    <scope>NUCLEOTIDE SEQUENCE [LARGE SCALE GENOMIC DNA]</scope>
    <source>
        <strain evidence="6 7">DSM 45347</strain>
    </source>
</reference>
<dbReference type="EMBL" id="SMJW01000119">
    <property type="protein sequence ID" value="TDC12711.1"/>
    <property type="molecule type" value="Genomic_DNA"/>
</dbReference>
<dbReference type="SUPFAM" id="SSF52113">
    <property type="entry name" value="BRCT domain"/>
    <property type="match status" value="2"/>
</dbReference>
<dbReference type="InterPro" id="IPR006054">
    <property type="entry name" value="DnaQ"/>
</dbReference>
<feature type="region of interest" description="Disordered" evidence="4">
    <location>
        <begin position="289"/>
        <end position="318"/>
    </location>
</feature>
<gene>
    <name evidence="6" type="ORF">E1284_22550</name>
</gene>
<dbReference type="InterPro" id="IPR012337">
    <property type="entry name" value="RNaseH-like_sf"/>
</dbReference>
<dbReference type="RefSeq" id="WP_131942111.1">
    <property type="nucleotide sequence ID" value="NZ_BAAAMX010000041.1"/>
</dbReference>
<dbReference type="PROSITE" id="PS50172">
    <property type="entry name" value="BRCT"/>
    <property type="match status" value="2"/>
</dbReference>
<evidence type="ECO:0000256" key="2">
    <source>
        <dbReference type="ARBA" id="ARBA00022801"/>
    </source>
</evidence>
<dbReference type="InterPro" id="IPR036420">
    <property type="entry name" value="BRCT_dom_sf"/>
</dbReference>
<dbReference type="InterPro" id="IPR001357">
    <property type="entry name" value="BRCT_dom"/>
</dbReference>
<feature type="domain" description="BRCT" evidence="5">
    <location>
        <begin position="209"/>
        <end position="279"/>
    </location>
</feature>
<dbReference type="InterPro" id="IPR013520">
    <property type="entry name" value="Ribonucl_H"/>
</dbReference>